<reference evidence="2 3" key="1">
    <citation type="journal article" date="2021" name="Nat. Plants">
        <title>The Taxus genome provides insights into paclitaxel biosynthesis.</title>
        <authorList>
            <person name="Xiong X."/>
            <person name="Gou J."/>
            <person name="Liao Q."/>
            <person name="Li Y."/>
            <person name="Zhou Q."/>
            <person name="Bi G."/>
            <person name="Li C."/>
            <person name="Du R."/>
            <person name="Wang X."/>
            <person name="Sun T."/>
            <person name="Guo L."/>
            <person name="Liang H."/>
            <person name="Lu P."/>
            <person name="Wu Y."/>
            <person name="Zhang Z."/>
            <person name="Ro D.K."/>
            <person name="Shang Y."/>
            <person name="Huang S."/>
            <person name="Yan J."/>
        </authorList>
    </citation>
    <scope>NUCLEOTIDE SEQUENCE [LARGE SCALE GENOMIC DNA]</scope>
    <source>
        <strain evidence="2">Ta-2019</strain>
    </source>
</reference>
<dbReference type="AlphaFoldDB" id="A0AA38KYA6"/>
<sequence length="87" mass="10051">KTNVDAEAFAEHMLQLQGEVREKLKVCKAKYKATADASRRVNAFKEGDMVMVHLKNERFPKGTYNKLKYKKIGPCRILKKMSDNAYK</sequence>
<feature type="non-terminal residue" evidence="2">
    <location>
        <position position="87"/>
    </location>
</feature>
<name>A0AA38KYA6_TAXCH</name>
<dbReference type="InterPro" id="IPR056924">
    <property type="entry name" value="SH3_Tf2-1"/>
</dbReference>
<evidence type="ECO:0000313" key="2">
    <source>
        <dbReference type="EMBL" id="KAH9310519.1"/>
    </source>
</evidence>
<dbReference type="Proteomes" id="UP000824469">
    <property type="component" value="Unassembled WGS sequence"/>
</dbReference>
<evidence type="ECO:0000313" key="3">
    <source>
        <dbReference type="Proteomes" id="UP000824469"/>
    </source>
</evidence>
<dbReference type="EMBL" id="JAHRHJ020000006">
    <property type="protein sequence ID" value="KAH9310519.1"/>
    <property type="molecule type" value="Genomic_DNA"/>
</dbReference>
<evidence type="ECO:0000259" key="1">
    <source>
        <dbReference type="Pfam" id="PF24626"/>
    </source>
</evidence>
<accession>A0AA38KYA6</accession>
<organism evidence="2 3">
    <name type="scientific">Taxus chinensis</name>
    <name type="common">Chinese yew</name>
    <name type="synonym">Taxus wallichiana var. chinensis</name>
    <dbReference type="NCBI Taxonomy" id="29808"/>
    <lineage>
        <taxon>Eukaryota</taxon>
        <taxon>Viridiplantae</taxon>
        <taxon>Streptophyta</taxon>
        <taxon>Embryophyta</taxon>
        <taxon>Tracheophyta</taxon>
        <taxon>Spermatophyta</taxon>
        <taxon>Pinopsida</taxon>
        <taxon>Pinidae</taxon>
        <taxon>Conifers II</taxon>
        <taxon>Cupressales</taxon>
        <taxon>Taxaceae</taxon>
        <taxon>Taxus</taxon>
    </lineage>
</organism>
<protein>
    <recommendedName>
        <fullName evidence="1">Tf2-1-like SH3-like domain-containing protein</fullName>
    </recommendedName>
</protein>
<keyword evidence="3" id="KW-1185">Reference proteome</keyword>
<comment type="caution">
    <text evidence="2">The sequence shown here is derived from an EMBL/GenBank/DDBJ whole genome shotgun (WGS) entry which is preliminary data.</text>
</comment>
<gene>
    <name evidence="2" type="ORF">KI387_025554</name>
</gene>
<feature type="non-terminal residue" evidence="2">
    <location>
        <position position="1"/>
    </location>
</feature>
<feature type="domain" description="Tf2-1-like SH3-like" evidence="1">
    <location>
        <begin position="47"/>
        <end position="87"/>
    </location>
</feature>
<dbReference type="OMA" id="KSNARYE"/>
<dbReference type="Pfam" id="PF24626">
    <property type="entry name" value="SH3_Tf2-1"/>
    <property type="match status" value="1"/>
</dbReference>
<proteinExistence type="predicted"/>